<keyword evidence="2" id="KW-0732">Signal</keyword>
<name>A0A2M3ZN21_9DIPT</name>
<dbReference type="AlphaFoldDB" id="A0A2M3ZN21"/>
<sequence length="106" mass="11934">MVAAVAEVVAAVVMAVVDSLEAINCSLTPRPDRRPTRTDRKQRSVSHGRFSSEVCHQTLMKRKSLRPSTRLATLSSIGHTKLNRNHTSLPRDTRFFYSRRNAVSRS</sequence>
<protein>
    <submittedName>
        <fullName evidence="3">Putative secreted peptide</fullName>
    </submittedName>
</protein>
<feature type="signal peptide" evidence="2">
    <location>
        <begin position="1"/>
        <end position="22"/>
    </location>
</feature>
<accession>A0A2M3ZN21</accession>
<dbReference type="EMBL" id="GGFM01009180">
    <property type="protein sequence ID" value="MBW29931.1"/>
    <property type="molecule type" value="Transcribed_RNA"/>
</dbReference>
<organism evidence="3">
    <name type="scientific">Anopheles braziliensis</name>
    <dbReference type="NCBI Taxonomy" id="58242"/>
    <lineage>
        <taxon>Eukaryota</taxon>
        <taxon>Metazoa</taxon>
        <taxon>Ecdysozoa</taxon>
        <taxon>Arthropoda</taxon>
        <taxon>Hexapoda</taxon>
        <taxon>Insecta</taxon>
        <taxon>Pterygota</taxon>
        <taxon>Neoptera</taxon>
        <taxon>Endopterygota</taxon>
        <taxon>Diptera</taxon>
        <taxon>Nematocera</taxon>
        <taxon>Culicoidea</taxon>
        <taxon>Culicidae</taxon>
        <taxon>Anophelinae</taxon>
        <taxon>Anopheles</taxon>
    </lineage>
</organism>
<proteinExistence type="predicted"/>
<feature type="region of interest" description="Disordered" evidence="1">
    <location>
        <begin position="26"/>
        <end position="51"/>
    </location>
</feature>
<evidence type="ECO:0000313" key="3">
    <source>
        <dbReference type="EMBL" id="MBW29931.1"/>
    </source>
</evidence>
<reference evidence="3" key="1">
    <citation type="submission" date="2018-01" db="EMBL/GenBank/DDBJ databases">
        <title>An insight into the sialome of Amazonian anophelines.</title>
        <authorList>
            <person name="Ribeiro J.M."/>
            <person name="Scarpassa V."/>
            <person name="Calvo E."/>
        </authorList>
    </citation>
    <scope>NUCLEOTIDE SEQUENCE</scope>
    <source>
        <tissue evidence="3">Salivary glands</tissue>
    </source>
</reference>
<evidence type="ECO:0000256" key="2">
    <source>
        <dbReference type="SAM" id="SignalP"/>
    </source>
</evidence>
<evidence type="ECO:0000256" key="1">
    <source>
        <dbReference type="SAM" id="MobiDB-lite"/>
    </source>
</evidence>
<feature type="compositionally biased region" description="Basic and acidic residues" evidence="1">
    <location>
        <begin position="30"/>
        <end position="42"/>
    </location>
</feature>
<feature type="chain" id="PRO_5014850261" evidence="2">
    <location>
        <begin position="23"/>
        <end position="106"/>
    </location>
</feature>